<evidence type="ECO:0000256" key="2">
    <source>
        <dbReference type="ARBA" id="ARBA00004496"/>
    </source>
</evidence>
<protein>
    <recommendedName>
        <fullName evidence="9">Serine hydroxymethyltransferase</fullName>
        <shortName evidence="9">SHMT</shortName>
        <shortName evidence="9">Serine methylase</shortName>
        <ecNumber evidence="9">2.1.2.-</ecNumber>
    </recommendedName>
</protein>
<dbReference type="HAMAP" id="MF_00051">
    <property type="entry name" value="SHMT"/>
    <property type="match status" value="1"/>
</dbReference>
<dbReference type="GO" id="GO:0005829">
    <property type="term" value="C:cytosol"/>
    <property type="evidence" value="ECO:0007669"/>
    <property type="project" value="TreeGrafter"/>
</dbReference>
<feature type="domain" description="Serine hydroxymethyltransferase-like" evidence="11">
    <location>
        <begin position="6"/>
        <end position="383"/>
    </location>
</feature>
<dbReference type="InterPro" id="IPR039429">
    <property type="entry name" value="SHMT-like_dom"/>
</dbReference>
<evidence type="ECO:0000256" key="6">
    <source>
        <dbReference type="ARBA" id="ARBA00022563"/>
    </source>
</evidence>
<comment type="function">
    <text evidence="9">Catalyzes the reversible interconversion of serine and glycine with a modified folate serving as the one-carbon carrier. Also exhibits a pteridine-independent aldolase activity toward beta-hydroxyamino acids, producing glycine and aldehydes, via a retro-aldol mechanism.</text>
</comment>
<reference evidence="12" key="2">
    <citation type="submission" date="2021-05" db="EMBL/GenBank/DDBJ databases">
        <title>Protein family content uncovers lineage relationships and bacterial pathway maintenance mechanisms in DPANN archaea.</title>
        <authorList>
            <person name="Castelle C.J."/>
            <person name="Meheust R."/>
            <person name="Jaffe A.L."/>
            <person name="Seitz K."/>
            <person name="Gong X."/>
            <person name="Baker B.J."/>
            <person name="Banfield J.F."/>
        </authorList>
    </citation>
    <scope>NUCLEOTIDE SEQUENCE</scope>
    <source>
        <strain evidence="12">RIFCSPLOWO2_01_FULL_58_19</strain>
    </source>
</reference>
<evidence type="ECO:0000256" key="3">
    <source>
        <dbReference type="ARBA" id="ARBA00006376"/>
    </source>
</evidence>
<feature type="binding site" evidence="9">
    <location>
        <position position="119"/>
    </location>
    <ligand>
        <name>(6S)-5,6,7,8-tetrahydrofolate</name>
        <dbReference type="ChEBI" id="CHEBI:57453"/>
    </ligand>
</feature>
<evidence type="ECO:0000256" key="7">
    <source>
        <dbReference type="ARBA" id="ARBA00022679"/>
    </source>
</evidence>
<evidence type="ECO:0000256" key="10">
    <source>
        <dbReference type="PIRSR" id="PIRSR000412-50"/>
    </source>
</evidence>
<dbReference type="SUPFAM" id="SSF53383">
    <property type="entry name" value="PLP-dependent transferases"/>
    <property type="match status" value="1"/>
</dbReference>
<name>A0A8T4L869_9ARCH</name>
<evidence type="ECO:0000256" key="1">
    <source>
        <dbReference type="ARBA" id="ARBA00001933"/>
    </source>
</evidence>
<comment type="cofactor">
    <cofactor evidence="1 9 10">
        <name>pyridoxal 5'-phosphate</name>
        <dbReference type="ChEBI" id="CHEBI:597326"/>
    </cofactor>
</comment>
<keyword evidence="7 9" id="KW-0808">Transferase</keyword>
<reference evidence="12" key="1">
    <citation type="submission" date="2021-03" db="EMBL/GenBank/DDBJ databases">
        <authorList>
            <person name="Jaffe A."/>
        </authorList>
    </citation>
    <scope>NUCLEOTIDE SEQUENCE</scope>
    <source>
        <strain evidence="12">RIFCSPLOWO2_01_FULL_58_19</strain>
    </source>
</reference>
<comment type="similarity">
    <text evidence="3 9">Belongs to the SHMT family.</text>
</comment>
<dbReference type="PIRSF" id="PIRSF000412">
    <property type="entry name" value="SHMT"/>
    <property type="match status" value="1"/>
</dbReference>
<accession>A0A8T4L869</accession>
<dbReference type="PANTHER" id="PTHR11680">
    <property type="entry name" value="SERINE HYDROXYMETHYLTRANSFERASE"/>
    <property type="match status" value="1"/>
</dbReference>
<dbReference type="FunFam" id="3.40.640.10:FF:000001">
    <property type="entry name" value="Serine hydroxymethyltransferase"/>
    <property type="match status" value="1"/>
</dbReference>
<dbReference type="EMBL" id="JAGVWE010000003">
    <property type="protein sequence ID" value="MBS3062824.1"/>
    <property type="molecule type" value="Genomic_DNA"/>
</dbReference>
<proteinExistence type="inferred from homology"/>
<dbReference type="InterPro" id="IPR001085">
    <property type="entry name" value="Ser_HO-MeTrfase"/>
</dbReference>
<evidence type="ECO:0000256" key="4">
    <source>
        <dbReference type="ARBA" id="ARBA00011738"/>
    </source>
</evidence>
<dbReference type="InterPro" id="IPR015421">
    <property type="entry name" value="PyrdxlP-dep_Trfase_major"/>
</dbReference>
<dbReference type="GO" id="GO:0004372">
    <property type="term" value="F:glycine hydroxymethyltransferase activity"/>
    <property type="evidence" value="ECO:0007669"/>
    <property type="project" value="UniProtKB-UniRule"/>
</dbReference>
<evidence type="ECO:0000313" key="13">
    <source>
        <dbReference type="Proteomes" id="UP000678237"/>
    </source>
</evidence>
<dbReference type="EC" id="2.1.2.-" evidence="9"/>
<keyword evidence="8 9" id="KW-0663">Pyridoxal phosphate</keyword>
<evidence type="ECO:0000259" key="11">
    <source>
        <dbReference type="Pfam" id="PF00464"/>
    </source>
</evidence>
<sequence>MDFSNLKKFDPEIYGYVMAEKDREMDGLELIPSENLPSLAVLEALGSYPNNKYAEGYPGKRYYGGNEFIDQIEGTAIARAKKLFGAEYVNVQPYSGSPANAAVYLALLEFHDTLMGMRLDMGGHLTHGHKVSYSGKAYNAVQYTVDEKTELINYDEVRKLAHEAKPRMLIAGFSAYPRALDFKQFREIADEVGAYAMADIAHISGLCATGLHPNPLKDGFDVVTTTTHKMLRGPRGAMIMAKPEFGEKIDKAIFPGFQGGPHEHAIAAMAVCFKEALLPDYKKYCQQIVKNAQALADELMKRGYRLVTGGTDNHLMLVDLRSQNLTGLEGEKALEAVGIYCNKNAIPFDPRKPWDPSGIRVGTPVLTTRGMKESEMHEVGRLIDLALKKKDQPAEQKRVAAEVKALCGKFGYYQ</sequence>
<dbReference type="GO" id="GO:0030170">
    <property type="term" value="F:pyridoxal phosphate binding"/>
    <property type="evidence" value="ECO:0007669"/>
    <property type="project" value="UniProtKB-UniRule"/>
</dbReference>
<dbReference type="InterPro" id="IPR049943">
    <property type="entry name" value="Ser_HO-MeTrfase-like"/>
</dbReference>
<dbReference type="Gene3D" id="3.90.1150.10">
    <property type="entry name" value="Aspartate Aminotransferase, domain 1"/>
    <property type="match status" value="1"/>
</dbReference>
<dbReference type="GO" id="GO:0035999">
    <property type="term" value="P:tetrahydrofolate interconversion"/>
    <property type="evidence" value="ECO:0007669"/>
    <property type="project" value="InterPro"/>
</dbReference>
<comment type="caution">
    <text evidence="9">Lacks conserved residue(s) required for the propagation of feature annotation.</text>
</comment>
<feature type="site" description="Plays an important role in substrate specificity" evidence="9">
    <location>
        <position position="228"/>
    </location>
</feature>
<feature type="binding site" evidence="9">
    <location>
        <begin position="123"/>
        <end position="125"/>
    </location>
    <ligand>
        <name>(6S)-5,6,7,8-tetrahydrofolate</name>
        <dbReference type="ChEBI" id="CHEBI:57453"/>
    </ligand>
</feature>
<dbReference type="AlphaFoldDB" id="A0A8T4L869"/>
<dbReference type="Pfam" id="PF00464">
    <property type="entry name" value="SHMT"/>
    <property type="match status" value="1"/>
</dbReference>
<evidence type="ECO:0000313" key="12">
    <source>
        <dbReference type="EMBL" id="MBS3062824.1"/>
    </source>
</evidence>
<comment type="subunit">
    <text evidence="4 9">Homodimer.</text>
</comment>
<comment type="subcellular location">
    <subcellularLocation>
        <location evidence="2 9">Cytoplasm</location>
    </subcellularLocation>
</comment>
<dbReference type="Gene3D" id="3.40.640.10">
    <property type="entry name" value="Type I PLP-dependent aspartate aminotransferase-like (Major domain)"/>
    <property type="match status" value="1"/>
</dbReference>
<comment type="caution">
    <text evidence="12">The sequence shown here is derived from an EMBL/GenBank/DDBJ whole genome shotgun (WGS) entry which is preliminary data.</text>
</comment>
<keyword evidence="6 9" id="KW-0554">One-carbon metabolism</keyword>
<dbReference type="PANTHER" id="PTHR11680:SF35">
    <property type="entry name" value="SERINE HYDROXYMETHYLTRANSFERASE 1"/>
    <property type="match status" value="1"/>
</dbReference>
<evidence type="ECO:0000256" key="5">
    <source>
        <dbReference type="ARBA" id="ARBA00022490"/>
    </source>
</evidence>
<keyword evidence="9" id="KW-0028">Amino-acid biosynthesis</keyword>
<dbReference type="NCBIfam" id="NF000586">
    <property type="entry name" value="PRK00011.1"/>
    <property type="match status" value="1"/>
</dbReference>
<keyword evidence="5 9" id="KW-0963">Cytoplasm</keyword>
<evidence type="ECO:0000256" key="9">
    <source>
        <dbReference type="HAMAP-Rule" id="MF_00051"/>
    </source>
</evidence>
<dbReference type="CDD" id="cd00378">
    <property type="entry name" value="SHMT"/>
    <property type="match status" value="1"/>
</dbReference>
<dbReference type="Proteomes" id="UP000678237">
    <property type="component" value="Unassembled WGS sequence"/>
</dbReference>
<gene>
    <name evidence="9" type="primary">glyA</name>
    <name evidence="12" type="ORF">J4203_03045</name>
</gene>
<feature type="modified residue" description="N6-(pyridoxal phosphate)lysine" evidence="9 10">
    <location>
        <position position="229"/>
    </location>
</feature>
<dbReference type="GO" id="GO:0019264">
    <property type="term" value="P:glycine biosynthetic process from serine"/>
    <property type="evidence" value="ECO:0007669"/>
    <property type="project" value="UniProtKB-UniRule"/>
</dbReference>
<dbReference type="InterPro" id="IPR015424">
    <property type="entry name" value="PyrdxlP-dep_Trfase"/>
</dbReference>
<comment type="pathway">
    <text evidence="9">Amino-acid biosynthesis; glycine biosynthesis; glycine from L-serine: step 1/1.</text>
</comment>
<dbReference type="InterPro" id="IPR015422">
    <property type="entry name" value="PyrdxlP-dep_Trfase_small"/>
</dbReference>
<evidence type="ECO:0000256" key="8">
    <source>
        <dbReference type="ARBA" id="ARBA00022898"/>
    </source>
</evidence>
<organism evidence="12 13">
    <name type="scientific">Candidatus Iainarchaeum sp</name>
    <dbReference type="NCBI Taxonomy" id="3101447"/>
    <lineage>
        <taxon>Archaea</taxon>
        <taxon>Candidatus Iainarchaeota</taxon>
        <taxon>Candidatus Iainarchaeia</taxon>
        <taxon>Candidatus Iainarchaeales</taxon>
        <taxon>Candidatus Iainarchaeaceae</taxon>
        <taxon>Candidatus Iainarchaeum</taxon>
    </lineage>
</organism>